<evidence type="ECO:0000313" key="3">
    <source>
        <dbReference type="Proteomes" id="UP001107558"/>
    </source>
</evidence>
<proteinExistence type="predicted"/>
<gene>
    <name evidence="2" type="ORF">PVAND_003518</name>
</gene>
<evidence type="ECO:0000256" key="1">
    <source>
        <dbReference type="SAM" id="MobiDB-lite"/>
    </source>
</evidence>
<reference evidence="2" key="1">
    <citation type="submission" date="2021-03" db="EMBL/GenBank/DDBJ databases">
        <title>Chromosome level genome of the anhydrobiotic midge Polypedilum vanderplanki.</title>
        <authorList>
            <person name="Yoshida Y."/>
            <person name="Kikawada T."/>
            <person name="Gusev O."/>
        </authorList>
    </citation>
    <scope>NUCLEOTIDE SEQUENCE</scope>
    <source>
        <strain evidence="2">NIAS01</strain>
        <tissue evidence="2">Whole body or cell culture</tissue>
    </source>
</reference>
<feature type="region of interest" description="Disordered" evidence="1">
    <location>
        <begin position="150"/>
        <end position="219"/>
    </location>
</feature>
<feature type="compositionally biased region" description="Polar residues" evidence="1">
    <location>
        <begin position="152"/>
        <end position="167"/>
    </location>
</feature>
<dbReference type="EMBL" id="JADBJN010000003">
    <property type="protein sequence ID" value="KAG5673473.1"/>
    <property type="molecule type" value="Genomic_DNA"/>
</dbReference>
<accession>A0A9J6BUA8</accession>
<protein>
    <submittedName>
        <fullName evidence="2">Uncharacterized protein</fullName>
    </submittedName>
</protein>
<evidence type="ECO:0000313" key="2">
    <source>
        <dbReference type="EMBL" id="KAG5673473.1"/>
    </source>
</evidence>
<dbReference type="AlphaFoldDB" id="A0A9J6BUA8"/>
<keyword evidence="3" id="KW-1185">Reference proteome</keyword>
<comment type="caution">
    <text evidence="2">The sequence shown here is derived from an EMBL/GenBank/DDBJ whole genome shotgun (WGS) entry which is preliminary data.</text>
</comment>
<feature type="compositionally biased region" description="Polar residues" evidence="1">
    <location>
        <begin position="201"/>
        <end position="211"/>
    </location>
</feature>
<organism evidence="2 3">
    <name type="scientific">Polypedilum vanderplanki</name>
    <name type="common">Sleeping chironomid midge</name>
    <dbReference type="NCBI Taxonomy" id="319348"/>
    <lineage>
        <taxon>Eukaryota</taxon>
        <taxon>Metazoa</taxon>
        <taxon>Ecdysozoa</taxon>
        <taxon>Arthropoda</taxon>
        <taxon>Hexapoda</taxon>
        <taxon>Insecta</taxon>
        <taxon>Pterygota</taxon>
        <taxon>Neoptera</taxon>
        <taxon>Endopterygota</taxon>
        <taxon>Diptera</taxon>
        <taxon>Nematocera</taxon>
        <taxon>Chironomoidea</taxon>
        <taxon>Chironomidae</taxon>
        <taxon>Chironominae</taxon>
        <taxon>Polypedilum</taxon>
        <taxon>Polypedilum</taxon>
    </lineage>
</organism>
<name>A0A9J6BUA8_POLVA</name>
<dbReference type="Proteomes" id="UP001107558">
    <property type="component" value="Chromosome 3"/>
</dbReference>
<feature type="compositionally biased region" description="Basic and acidic residues" evidence="1">
    <location>
        <begin position="183"/>
        <end position="200"/>
    </location>
</feature>
<sequence length="219" mass="25874">MYKNYRDRPKSPDVNYFKVVPNSDYNTNIHGKKSENPLLRATELDKIDKEKEANNLYNIYTDKHFKNISTLADRLAFAGYGILISKISIVEISPMNKNSPIVRSKINYGEYKKMQTKRKIEEEEERLRQLDDAYWGTDNPEDLEPIKKQRFNNHYQSENNKKNTSSDWSDDEIDENSQNTKEMNNDKHGDWNDTHKDQKANQKSSNVTKKLNNNDDEMW</sequence>